<organism evidence="3 4">
    <name type="scientific">Apolygus lucorum</name>
    <name type="common">Small green plant bug</name>
    <name type="synonym">Lygocoris lucorum</name>
    <dbReference type="NCBI Taxonomy" id="248454"/>
    <lineage>
        <taxon>Eukaryota</taxon>
        <taxon>Metazoa</taxon>
        <taxon>Ecdysozoa</taxon>
        <taxon>Arthropoda</taxon>
        <taxon>Hexapoda</taxon>
        <taxon>Insecta</taxon>
        <taxon>Pterygota</taxon>
        <taxon>Neoptera</taxon>
        <taxon>Paraneoptera</taxon>
        <taxon>Hemiptera</taxon>
        <taxon>Heteroptera</taxon>
        <taxon>Panheteroptera</taxon>
        <taxon>Cimicomorpha</taxon>
        <taxon>Miridae</taxon>
        <taxon>Mirini</taxon>
        <taxon>Apolygus</taxon>
    </lineage>
</organism>
<evidence type="ECO:0000256" key="1">
    <source>
        <dbReference type="PROSITE-ProRule" id="PRU00047"/>
    </source>
</evidence>
<comment type="caution">
    <text evidence="3">The sequence shown here is derived from an EMBL/GenBank/DDBJ whole genome shotgun (WGS) entry which is preliminary data.</text>
</comment>
<dbReference type="Proteomes" id="UP000466442">
    <property type="component" value="Unassembled WGS sequence"/>
</dbReference>
<dbReference type="EMBL" id="WIXP02000015">
    <property type="protein sequence ID" value="KAF6199548.1"/>
    <property type="molecule type" value="Genomic_DNA"/>
</dbReference>
<dbReference type="GO" id="GO:0003676">
    <property type="term" value="F:nucleic acid binding"/>
    <property type="evidence" value="ECO:0007669"/>
    <property type="project" value="InterPro"/>
</dbReference>
<dbReference type="GO" id="GO:0008270">
    <property type="term" value="F:zinc ion binding"/>
    <property type="evidence" value="ECO:0007669"/>
    <property type="project" value="UniProtKB-KW"/>
</dbReference>
<dbReference type="InterPro" id="IPR005162">
    <property type="entry name" value="Retrotrans_gag_dom"/>
</dbReference>
<name>A0A8S9WTZ4_APOLU</name>
<dbReference type="AlphaFoldDB" id="A0A8S9WTZ4"/>
<reference evidence="3" key="1">
    <citation type="journal article" date="2021" name="Mol. Ecol. Resour.">
        <title>Apolygus lucorum genome provides insights into omnivorousness and mesophyll feeding.</title>
        <authorList>
            <person name="Liu Y."/>
            <person name="Liu H."/>
            <person name="Wang H."/>
            <person name="Huang T."/>
            <person name="Liu B."/>
            <person name="Yang B."/>
            <person name="Yin L."/>
            <person name="Li B."/>
            <person name="Zhang Y."/>
            <person name="Zhang S."/>
            <person name="Jiang F."/>
            <person name="Zhang X."/>
            <person name="Ren Y."/>
            <person name="Wang B."/>
            <person name="Wang S."/>
            <person name="Lu Y."/>
            <person name="Wu K."/>
            <person name="Fan W."/>
            <person name="Wang G."/>
        </authorList>
    </citation>
    <scope>NUCLEOTIDE SEQUENCE</scope>
    <source>
        <strain evidence="3">12Hb</strain>
    </source>
</reference>
<sequence>MLAMSTLMMPAGAVPTVAPPTPSGAPAGVKLEPAKYLLNHTQPQPLPPQAVNKAGCHERVINFYHPYREATQKFSGEHPEQALDFVADVEEKARTRLMGHEQLFIESAELFAGEALDWHRDAVRRVSNWSQLRQEFLIAYHGYGNDSGLRERIRSCKQTDSQSIDVFLGIMEGMYSRLERPIGEAERLEEILRNLNPFLKEKLVMTPMSSISDLRMYARTAESGRLRMGSSTCVSSSIPSPSPVRPLRREIAAASLAALPVGEAIEAVQSPTREPFSCYNCGSVDHPHRSCPLPRKKFCYRCGLPDVTTFTCTRCNRGQSKND</sequence>
<gene>
    <name evidence="3" type="ORF">GE061_007574</name>
</gene>
<keyword evidence="1" id="KW-0862">Zinc</keyword>
<evidence type="ECO:0000313" key="3">
    <source>
        <dbReference type="EMBL" id="KAF6199548.1"/>
    </source>
</evidence>
<accession>A0A8S9WTZ4</accession>
<keyword evidence="1" id="KW-0479">Metal-binding</keyword>
<feature type="domain" description="CCHC-type" evidence="2">
    <location>
        <begin position="278"/>
        <end position="292"/>
    </location>
</feature>
<dbReference type="PROSITE" id="PS50158">
    <property type="entry name" value="ZF_CCHC"/>
    <property type="match status" value="1"/>
</dbReference>
<dbReference type="OrthoDB" id="6819210at2759"/>
<keyword evidence="1" id="KW-0863">Zinc-finger</keyword>
<dbReference type="Gene3D" id="4.10.60.10">
    <property type="entry name" value="Zinc finger, CCHC-type"/>
    <property type="match status" value="1"/>
</dbReference>
<dbReference type="SUPFAM" id="SSF57756">
    <property type="entry name" value="Retrovirus zinc finger-like domains"/>
    <property type="match status" value="1"/>
</dbReference>
<dbReference type="InterPro" id="IPR036875">
    <property type="entry name" value="Znf_CCHC_sf"/>
</dbReference>
<dbReference type="Pfam" id="PF03732">
    <property type="entry name" value="Retrotrans_gag"/>
    <property type="match status" value="1"/>
</dbReference>
<proteinExistence type="predicted"/>
<keyword evidence="4" id="KW-1185">Reference proteome</keyword>
<dbReference type="InterPro" id="IPR001878">
    <property type="entry name" value="Znf_CCHC"/>
</dbReference>
<evidence type="ECO:0000259" key="2">
    <source>
        <dbReference type="PROSITE" id="PS50158"/>
    </source>
</evidence>
<protein>
    <recommendedName>
        <fullName evidence="2">CCHC-type domain-containing protein</fullName>
    </recommendedName>
</protein>
<evidence type="ECO:0000313" key="4">
    <source>
        <dbReference type="Proteomes" id="UP000466442"/>
    </source>
</evidence>